<dbReference type="AlphaFoldDB" id="A0A2V2UT77"/>
<accession>A0A2V2UT77</accession>
<dbReference type="VEuPathDB" id="TriTrypDB:TcCLB.509707.20"/>
<protein>
    <submittedName>
        <fullName evidence="1">Uncharacterized protein</fullName>
    </submittedName>
</protein>
<gene>
    <name evidence="1" type="ORF">C4B63_92g108</name>
</gene>
<sequence length="332" mass="38073">MCRESHLIASDNIDDNDESHGISGARVAKCNVNSILQSLDGLKATTFRNARVEKPAGNRCASWWCKGRAKPYYDNIFVYDAEMRLVFTVDKSKAEWYVYKKGLGKVIEWRETAVEETQKTEKEIAAIQLNFSPDLSKYNDAHIRRNLDYFRQAKENQCVVCGEKKDLVRFAVVPLAYRKYFPSVYMSHNSYDLLLLCTVCFARARRLYDEERRRVAVDFGVPWVISHQRNWNCTAHSCSNKCPLILATMAVLLRISLEVVATAAAAEATTTRQPVTGSTYSHLPRRRASCRNTLKSRSTGKCFSRFLNMPRHCVLPTRKQLLQRVALRRTRG</sequence>
<dbReference type="VEuPathDB" id="TriTrypDB:Tc_MARK_1573"/>
<organism evidence="1 2">
    <name type="scientific">Trypanosoma cruzi</name>
    <dbReference type="NCBI Taxonomy" id="5693"/>
    <lineage>
        <taxon>Eukaryota</taxon>
        <taxon>Discoba</taxon>
        <taxon>Euglenozoa</taxon>
        <taxon>Kinetoplastea</taxon>
        <taxon>Metakinetoplastina</taxon>
        <taxon>Trypanosomatida</taxon>
        <taxon>Trypanosomatidae</taxon>
        <taxon>Trypanosoma</taxon>
        <taxon>Schizotrypanum</taxon>
    </lineage>
</organism>
<dbReference type="VEuPathDB" id="TriTrypDB:C3747_72g257"/>
<dbReference type="VEuPathDB" id="TriTrypDB:TCDM_10941"/>
<dbReference type="VEuPathDB" id="TriTrypDB:BCY84_12370"/>
<name>A0A2V2UT77_TRYCR</name>
<dbReference type="Proteomes" id="UP000246121">
    <property type="component" value="Unassembled WGS sequence"/>
</dbReference>
<comment type="caution">
    <text evidence="1">The sequence shown here is derived from an EMBL/GenBank/DDBJ whole genome shotgun (WGS) entry which is preliminary data.</text>
</comment>
<dbReference type="VEuPathDB" id="TriTrypDB:TcCLB.508065.60"/>
<dbReference type="VEuPathDB" id="TriTrypDB:C4B63_92g108"/>
<reference evidence="1 2" key="1">
    <citation type="journal article" date="2018" name="Microb. Genom.">
        <title>Expanding an expanded genome: long-read sequencing of Trypanosoma cruzi.</title>
        <authorList>
            <person name="Berna L."/>
            <person name="Rodriguez M."/>
            <person name="Chiribao M.L."/>
            <person name="Parodi-Talice A."/>
            <person name="Pita S."/>
            <person name="Rijo G."/>
            <person name="Alvarez-Valin F."/>
            <person name="Robello C."/>
        </authorList>
    </citation>
    <scope>NUCLEOTIDE SEQUENCE [LARGE SCALE GENOMIC DNA]</scope>
    <source>
        <strain evidence="1 2">Dm28c</strain>
    </source>
</reference>
<dbReference type="VEuPathDB" id="TriTrypDB:TcBrA4_0040380"/>
<dbReference type="EMBL" id="PRFA01000092">
    <property type="protein sequence ID" value="PWU87415.1"/>
    <property type="molecule type" value="Genomic_DNA"/>
</dbReference>
<dbReference type="VEuPathDB" id="TriTrypDB:TCSYLVIO_002860"/>
<evidence type="ECO:0000313" key="2">
    <source>
        <dbReference type="Proteomes" id="UP000246121"/>
    </source>
</evidence>
<dbReference type="VEuPathDB" id="TriTrypDB:TcG_09373"/>
<dbReference type="VEuPathDB" id="TriTrypDB:TcYC6_0104750"/>
<proteinExistence type="predicted"/>
<evidence type="ECO:0000313" key="1">
    <source>
        <dbReference type="EMBL" id="PWU87415.1"/>
    </source>
</evidence>
<dbReference type="VEuPathDB" id="TriTrypDB:TcCL_NonESM06018"/>